<reference evidence="8" key="1">
    <citation type="submission" date="2016-01" db="EMBL/GenBank/DDBJ databases">
        <authorList>
            <person name="Regsiter A."/>
            <person name="william w."/>
        </authorList>
    </citation>
    <scope>NUCLEOTIDE SEQUENCE [LARGE SCALE GENOMIC DNA]</scope>
    <source>
        <strain evidence="8">CFBP 6623</strain>
    </source>
</reference>
<evidence type="ECO:0000313" key="8">
    <source>
        <dbReference type="Proteomes" id="UP000191988"/>
    </source>
</evidence>
<dbReference type="PROSITE" id="PS50937">
    <property type="entry name" value="HTH_MERR_2"/>
    <property type="match status" value="1"/>
</dbReference>
<evidence type="ECO:0000313" key="7">
    <source>
        <dbReference type="EMBL" id="CUX23654.1"/>
    </source>
</evidence>
<dbReference type="InterPro" id="IPR011789">
    <property type="entry name" value="CueR"/>
</dbReference>
<keyword evidence="8" id="KW-1185">Reference proteome</keyword>
<dbReference type="Pfam" id="PF00376">
    <property type="entry name" value="MerR"/>
    <property type="match status" value="1"/>
</dbReference>
<dbReference type="SMART" id="SM00422">
    <property type="entry name" value="HTH_MERR"/>
    <property type="match status" value="1"/>
</dbReference>
<evidence type="ECO:0000259" key="6">
    <source>
        <dbReference type="PROSITE" id="PS50937"/>
    </source>
</evidence>
<dbReference type="GO" id="GO:0045893">
    <property type="term" value="P:positive regulation of DNA-templated transcription"/>
    <property type="evidence" value="ECO:0007669"/>
    <property type="project" value="InterPro"/>
</dbReference>
<dbReference type="GO" id="GO:0005737">
    <property type="term" value="C:cytoplasm"/>
    <property type="evidence" value="ECO:0007669"/>
    <property type="project" value="UniProtKB-SubCell"/>
</dbReference>
<dbReference type="Gene3D" id="1.10.1660.10">
    <property type="match status" value="1"/>
</dbReference>
<dbReference type="GO" id="GO:0003700">
    <property type="term" value="F:DNA-binding transcription factor activity"/>
    <property type="evidence" value="ECO:0007669"/>
    <property type="project" value="InterPro"/>
</dbReference>
<dbReference type="GO" id="GO:0005507">
    <property type="term" value="F:copper ion binding"/>
    <property type="evidence" value="ECO:0007669"/>
    <property type="project" value="InterPro"/>
</dbReference>
<dbReference type="SUPFAM" id="SSF46955">
    <property type="entry name" value="Putative DNA-binding domain"/>
    <property type="match status" value="1"/>
</dbReference>
<dbReference type="PROSITE" id="PS00552">
    <property type="entry name" value="HTH_MERR_1"/>
    <property type="match status" value="1"/>
</dbReference>
<dbReference type="Pfam" id="PF09278">
    <property type="entry name" value="MerR-DNA-bind"/>
    <property type="match status" value="1"/>
</dbReference>
<dbReference type="NCBIfam" id="TIGR02044">
    <property type="entry name" value="CueR"/>
    <property type="match status" value="1"/>
</dbReference>
<dbReference type="CDD" id="cd01108">
    <property type="entry name" value="HTH_CueR"/>
    <property type="match status" value="1"/>
</dbReference>
<organism evidence="7 8">
    <name type="scientific">Agrobacterium tomkonis CFBP 6623</name>
    <dbReference type="NCBI Taxonomy" id="1183432"/>
    <lineage>
        <taxon>Bacteria</taxon>
        <taxon>Pseudomonadati</taxon>
        <taxon>Pseudomonadota</taxon>
        <taxon>Alphaproteobacteria</taxon>
        <taxon>Hyphomicrobiales</taxon>
        <taxon>Rhizobiaceae</taxon>
        <taxon>Rhizobium/Agrobacterium group</taxon>
        <taxon>Agrobacterium</taxon>
        <taxon>Agrobacterium tumefaciens complex</taxon>
    </lineage>
</organism>
<dbReference type="InterPro" id="IPR015358">
    <property type="entry name" value="Tscrpt_reg_MerR_DNA-bd"/>
</dbReference>
<dbReference type="InterPro" id="IPR047057">
    <property type="entry name" value="MerR_fam"/>
</dbReference>
<keyword evidence="5" id="KW-0804">Transcription</keyword>
<dbReference type="PANTHER" id="PTHR30204:SF94">
    <property type="entry name" value="HEAVY METAL-DEPENDENT TRANSCRIPTIONAL REGULATOR HI_0293-RELATED"/>
    <property type="match status" value="1"/>
</dbReference>
<dbReference type="EMBL" id="FBWK01000020">
    <property type="protein sequence ID" value="CUX23654.1"/>
    <property type="molecule type" value="Genomic_DNA"/>
</dbReference>
<dbReference type="Proteomes" id="UP000191988">
    <property type="component" value="Unassembled WGS sequence"/>
</dbReference>
<evidence type="ECO:0000256" key="3">
    <source>
        <dbReference type="ARBA" id="ARBA00023015"/>
    </source>
</evidence>
<keyword evidence="3" id="KW-0805">Transcription regulation</keyword>
<keyword evidence="2" id="KW-0963">Cytoplasm</keyword>
<comment type="subcellular location">
    <subcellularLocation>
        <location evidence="1">Cytoplasm</location>
    </subcellularLocation>
</comment>
<dbReference type="PANTHER" id="PTHR30204">
    <property type="entry name" value="REDOX-CYCLING DRUG-SENSING TRANSCRIPTIONAL ACTIVATOR SOXR"/>
    <property type="match status" value="1"/>
</dbReference>
<dbReference type="AlphaFoldDB" id="A0A1S7PN04"/>
<evidence type="ECO:0000256" key="5">
    <source>
        <dbReference type="ARBA" id="ARBA00023163"/>
    </source>
</evidence>
<dbReference type="PRINTS" id="PR00040">
    <property type="entry name" value="HTHMERR"/>
</dbReference>
<dbReference type="InterPro" id="IPR009061">
    <property type="entry name" value="DNA-bd_dom_put_sf"/>
</dbReference>
<evidence type="ECO:0000256" key="4">
    <source>
        <dbReference type="ARBA" id="ARBA00023125"/>
    </source>
</evidence>
<sequence length="162" mass="17902">MNIGSAATASGVSAKMIRHYEMIGLIKSANRTDAGYRVYTANDLETLRFIRRGRDLGFSIEKIRQLMTLWRDPGGASCDVKRIVMEHVVDLEAKMHSLRDMADTLRNLATYCPDNGEPDCPIIQDLAQSEDPDFVPVAVVPKRSGMLKGTSGAATELSRLMK</sequence>
<dbReference type="RefSeq" id="WP_046798881.1">
    <property type="nucleotide sequence ID" value="NZ_LT009723.1"/>
</dbReference>
<proteinExistence type="predicted"/>
<evidence type="ECO:0000256" key="1">
    <source>
        <dbReference type="ARBA" id="ARBA00004496"/>
    </source>
</evidence>
<protein>
    <submittedName>
        <fullName evidence="7">MerR family transcriptional regulator</fullName>
    </submittedName>
</protein>
<evidence type="ECO:0000256" key="2">
    <source>
        <dbReference type="ARBA" id="ARBA00022490"/>
    </source>
</evidence>
<name>A0A1S7PN04_9HYPH</name>
<accession>A0A1S7PN04</accession>
<dbReference type="GO" id="GO:0003677">
    <property type="term" value="F:DNA binding"/>
    <property type="evidence" value="ECO:0007669"/>
    <property type="project" value="UniProtKB-KW"/>
</dbReference>
<gene>
    <name evidence="7" type="primary">hmrR</name>
    <name evidence="7" type="ORF">AGR3A_Cc270013</name>
</gene>
<dbReference type="STRING" id="1183432.AGR3A_Cc270013"/>
<feature type="domain" description="HTH merR-type" evidence="6">
    <location>
        <begin position="1"/>
        <end position="69"/>
    </location>
</feature>
<dbReference type="InterPro" id="IPR000551">
    <property type="entry name" value="MerR-type_HTH_dom"/>
</dbReference>
<keyword evidence="4" id="KW-0238">DNA-binding</keyword>